<organism evidence="2 3">
    <name type="scientific">Microbulbifer salipaludis</name>
    <dbReference type="NCBI Taxonomy" id="187980"/>
    <lineage>
        <taxon>Bacteria</taxon>
        <taxon>Pseudomonadati</taxon>
        <taxon>Pseudomonadota</taxon>
        <taxon>Gammaproteobacteria</taxon>
        <taxon>Cellvibrionales</taxon>
        <taxon>Microbulbiferaceae</taxon>
        <taxon>Microbulbifer</taxon>
    </lineage>
</organism>
<evidence type="ECO:0000313" key="2">
    <source>
        <dbReference type="EMBL" id="MBN8432366.1"/>
    </source>
</evidence>
<evidence type="ECO:0000313" key="3">
    <source>
        <dbReference type="Proteomes" id="UP000664293"/>
    </source>
</evidence>
<comment type="caution">
    <text evidence="2">The sequence shown here is derived from an EMBL/GenBank/DDBJ whole genome shotgun (WGS) entry which is preliminary data.</text>
</comment>
<reference evidence="2 3" key="1">
    <citation type="submission" date="2020-12" db="EMBL/GenBank/DDBJ databases">
        <title>Oil enriched cultivation method for isolating marine PHA-producing bacteria.</title>
        <authorList>
            <person name="Zheng W."/>
            <person name="Yu S."/>
            <person name="Huang Y."/>
        </authorList>
    </citation>
    <scope>NUCLEOTIDE SEQUENCE [LARGE SCALE GENOMIC DNA]</scope>
    <source>
        <strain evidence="2 3">SN0-2</strain>
    </source>
</reference>
<dbReference type="Proteomes" id="UP000664293">
    <property type="component" value="Unassembled WGS sequence"/>
</dbReference>
<protein>
    <recommendedName>
        <fullName evidence="4">Lipoprotein</fullName>
    </recommendedName>
</protein>
<proteinExistence type="predicted"/>
<sequence length="290" mass="33684">MNASNSLSLTAAPLPRLLGAFILLLFLFGTGCSSVRLVYGHLDWWMDRNLNKYLDLEGAEEDLLSQRVDEFHRWHRQTQLPRYANYLESLAADVDAPDASAKKLAEIEQQVDTFWHASATMLSDLILPIVIQLDDQQIDRLAENVREEREKSLEKWEKSKRKREKEMRKQAERWLGDLTPEQDAMIDHQVASTTFDPKRRDAQRQLWSNTFITTLRNKPAGYEKKLRDLLVNPQSLWSPDYQQMQDQLRQQARTLTADILASITPEQRAHLKSSLLKFAADFRILAAQEH</sequence>
<name>A0ABS3EAP1_9GAMM</name>
<evidence type="ECO:0000256" key="1">
    <source>
        <dbReference type="SAM" id="MobiDB-lite"/>
    </source>
</evidence>
<dbReference type="RefSeq" id="WP_207004148.1">
    <property type="nucleotide sequence ID" value="NZ_JAEKJR010000003.1"/>
</dbReference>
<evidence type="ECO:0008006" key="4">
    <source>
        <dbReference type="Google" id="ProtNLM"/>
    </source>
</evidence>
<feature type="region of interest" description="Disordered" evidence="1">
    <location>
        <begin position="149"/>
        <end position="168"/>
    </location>
</feature>
<dbReference type="PIRSF" id="PIRSF028200">
    <property type="entry name" value="UCP028200"/>
    <property type="match status" value="1"/>
</dbReference>
<accession>A0ABS3EAP1</accession>
<dbReference type="InterPro" id="IPR016875">
    <property type="entry name" value="UCP028200"/>
</dbReference>
<dbReference type="EMBL" id="JAEKJR010000003">
    <property type="protein sequence ID" value="MBN8432366.1"/>
    <property type="molecule type" value="Genomic_DNA"/>
</dbReference>
<keyword evidence="3" id="KW-1185">Reference proteome</keyword>
<dbReference type="Pfam" id="PF19795">
    <property type="entry name" value="DUF6279"/>
    <property type="match status" value="1"/>
</dbReference>
<gene>
    <name evidence="2" type="ORF">JF535_16100</name>
</gene>